<feature type="transmembrane region" description="Helical" evidence="6">
    <location>
        <begin position="81"/>
        <end position="101"/>
    </location>
</feature>
<evidence type="ECO:0000256" key="5">
    <source>
        <dbReference type="ARBA" id="ARBA00023136"/>
    </source>
</evidence>
<dbReference type="Proteomes" id="UP000702544">
    <property type="component" value="Unassembled WGS sequence"/>
</dbReference>
<evidence type="ECO:0000256" key="2">
    <source>
        <dbReference type="ARBA" id="ARBA00009012"/>
    </source>
</evidence>
<evidence type="ECO:0000256" key="3">
    <source>
        <dbReference type="ARBA" id="ARBA00022692"/>
    </source>
</evidence>
<keyword evidence="3 6" id="KW-0812">Transmembrane</keyword>
<evidence type="ECO:0000256" key="4">
    <source>
        <dbReference type="ARBA" id="ARBA00022989"/>
    </source>
</evidence>
<evidence type="ECO:0000313" key="7">
    <source>
        <dbReference type="EMBL" id="NIR74770.1"/>
    </source>
</evidence>
<comment type="caution">
    <text evidence="7">The sequence shown here is derived from an EMBL/GenBank/DDBJ whole genome shotgun (WGS) entry which is preliminary data.</text>
</comment>
<dbReference type="PANTHER" id="PTHR13353">
    <property type="entry name" value="TRANSMEMBRANE PROTEIN 19"/>
    <property type="match status" value="1"/>
</dbReference>
<proteinExistence type="inferred from homology"/>
<evidence type="ECO:0000313" key="8">
    <source>
        <dbReference type="Proteomes" id="UP000702544"/>
    </source>
</evidence>
<comment type="subcellular location">
    <subcellularLocation>
        <location evidence="1">Membrane</location>
        <topology evidence="1">Multi-pass membrane protein</topology>
    </subcellularLocation>
</comment>
<dbReference type="EMBL" id="JAACAK010000047">
    <property type="protein sequence ID" value="NIR74770.1"/>
    <property type="molecule type" value="Genomic_DNA"/>
</dbReference>
<gene>
    <name evidence="7" type="ORF">GWO12_06610</name>
</gene>
<sequence length="255" mass="24540">MPEAVLAISAAAAVAAAGWKLGALDRDGAIAATAVGGCVLGFGGWGPAVLLVLFFVSASGLSALPGGKGPKSRGHRNARQVLANGSAAALAAVATGAWNGWALALAGALAAATADTWATEIGVRSGATPRSILTLEPRRAGTSGAVSWPGTLASAAGAAAIGAVSAWLIPEIGIAGGAAVAAAGVAGSLVDSLLGASLQAVYRCPACGATPEVSNHLGCPARARRTAGVPGLDNDAVNWLATVVGALGTWGLGRL</sequence>
<dbReference type="PANTHER" id="PTHR13353:SF5">
    <property type="entry name" value="TRANSMEMBRANE PROTEIN 19"/>
    <property type="match status" value="1"/>
</dbReference>
<keyword evidence="4 6" id="KW-1133">Transmembrane helix</keyword>
<keyword evidence="5 6" id="KW-0472">Membrane</keyword>
<comment type="similarity">
    <text evidence="2">Belongs to the TMEM19 family.</text>
</comment>
<feature type="transmembrane region" description="Helical" evidence="6">
    <location>
        <begin position="28"/>
        <end position="61"/>
    </location>
</feature>
<dbReference type="InterPro" id="IPR002794">
    <property type="entry name" value="DUF92_TMEM19"/>
</dbReference>
<accession>A0AAE4ZC30</accession>
<dbReference type="GO" id="GO:0016020">
    <property type="term" value="C:membrane"/>
    <property type="evidence" value="ECO:0007669"/>
    <property type="project" value="UniProtKB-SubCell"/>
</dbReference>
<dbReference type="AlphaFoldDB" id="A0AAE4ZC30"/>
<reference evidence="7 8" key="1">
    <citation type="submission" date="2020-01" db="EMBL/GenBank/DDBJ databases">
        <title>Genomes assembled from Gulf of Kutch pelagic sediment metagenomes.</title>
        <authorList>
            <person name="Chandrashekar M."/>
            <person name="Mahajan M.S."/>
            <person name="Dave K.J."/>
            <person name="Vatsa P."/>
            <person name="Nathani N.M."/>
        </authorList>
    </citation>
    <scope>NUCLEOTIDE SEQUENCE [LARGE SCALE GENOMIC DNA]</scope>
    <source>
        <strain evidence="7">KS3-K002</strain>
    </source>
</reference>
<dbReference type="Pfam" id="PF01940">
    <property type="entry name" value="DUF92"/>
    <property type="match status" value="1"/>
</dbReference>
<evidence type="ECO:0000256" key="6">
    <source>
        <dbReference type="SAM" id="Phobius"/>
    </source>
</evidence>
<protein>
    <submittedName>
        <fullName evidence="7">DUF92 domain-containing protein</fullName>
    </submittedName>
</protein>
<evidence type="ECO:0000256" key="1">
    <source>
        <dbReference type="ARBA" id="ARBA00004141"/>
    </source>
</evidence>
<organism evidence="7 8">
    <name type="scientific">Candidatus Kutchimonas denitrificans</name>
    <dbReference type="NCBI Taxonomy" id="3056748"/>
    <lineage>
        <taxon>Bacteria</taxon>
        <taxon>Pseudomonadati</taxon>
        <taxon>Gemmatimonadota</taxon>
        <taxon>Gemmatimonadia</taxon>
        <taxon>Candidatus Palauibacterales</taxon>
        <taxon>Candidatus Palauibacteraceae</taxon>
        <taxon>Candidatus Kutchimonas</taxon>
    </lineage>
</organism>
<name>A0AAE4ZC30_9BACT</name>